<reference evidence="4 5" key="1">
    <citation type="journal article" date="2020" name="Int. J. Syst. Evol. Microbiol.">
        <title>Reclassification of Streptomyces castelarensis and Streptomyces sporoclivatus as later heterotypic synonyms of Streptomyces antimycoticus.</title>
        <authorList>
            <person name="Komaki H."/>
            <person name="Tamura T."/>
        </authorList>
    </citation>
    <scope>NUCLEOTIDE SEQUENCE [LARGE SCALE GENOMIC DNA]</scope>
    <source>
        <strain evidence="4 5">NBRC 13459</strain>
    </source>
</reference>
<dbReference type="InterPro" id="IPR017517">
    <property type="entry name" value="Maleyloyr_isom"/>
</dbReference>
<feature type="domain" description="tRNA wybutosine-synthesis" evidence="2">
    <location>
        <begin position="183"/>
        <end position="234"/>
    </location>
</feature>
<dbReference type="Pfam" id="PF11716">
    <property type="entry name" value="MDMPI_N"/>
    <property type="match status" value="1"/>
</dbReference>
<evidence type="ECO:0000313" key="4">
    <source>
        <dbReference type="EMBL" id="GDY54518.1"/>
    </source>
</evidence>
<keyword evidence="5" id="KW-1185">Reference proteome</keyword>
<feature type="domain" description="Mycothiol-dependent maleylpyruvate isomerase metal-binding" evidence="3">
    <location>
        <begin position="11"/>
        <end position="147"/>
    </location>
</feature>
<dbReference type="GO" id="GO:0046872">
    <property type="term" value="F:metal ion binding"/>
    <property type="evidence" value="ECO:0007669"/>
    <property type="project" value="InterPro"/>
</dbReference>
<proteinExistence type="predicted"/>
<dbReference type="InterPro" id="IPR034660">
    <property type="entry name" value="DinB/YfiT-like"/>
</dbReference>
<evidence type="ECO:0000313" key="5">
    <source>
        <dbReference type="Proteomes" id="UP000301309"/>
    </source>
</evidence>
<dbReference type="InterPro" id="IPR024344">
    <property type="entry name" value="MDMPI_metal-binding"/>
</dbReference>
<gene>
    <name evidence="4" type="ORF">SVIO_051410</name>
</gene>
<name>A0A4D4L7L9_STRVO</name>
<sequence>MSETEALLGDLRAEGDELDGLVAGLGGAEWRMATPAPGWTVAHQIAHLAWTDERAVQAAEDAQGFADEVRRAWAAPDAFVDEGAERGAAEPPEVLLGRWREGRERLLRTLAAQPPRARLPWYGPPMSVMSMATARLMETWAHGQDVADALGAHRAPTARLRHVARIGFRARGYAYAARGMEPPADEFRVELTAPAGELWTYGPEDAAQRVTGPALDFCLLVTQRAHRDDLALRAEGPDADRWLDIAQAFAGPPGKGRAPGQRAEHMVGGGTERTAGGAAPGDVRAGGGGSGGPSGGRGARGDASAGGGAPSDGLAGGGAPSDTPAGGGAPNDAPASPAPQGDVPGHRPGGAS</sequence>
<evidence type="ECO:0000256" key="1">
    <source>
        <dbReference type="SAM" id="MobiDB-lite"/>
    </source>
</evidence>
<feature type="compositionally biased region" description="Gly residues" evidence="1">
    <location>
        <begin position="284"/>
        <end position="329"/>
    </location>
</feature>
<feature type="compositionally biased region" description="Low complexity" evidence="1">
    <location>
        <begin position="272"/>
        <end position="283"/>
    </location>
</feature>
<dbReference type="SUPFAM" id="SSF109854">
    <property type="entry name" value="DinB/YfiT-like putative metalloenzymes"/>
    <property type="match status" value="1"/>
</dbReference>
<dbReference type="Proteomes" id="UP000301309">
    <property type="component" value="Unassembled WGS sequence"/>
</dbReference>
<dbReference type="EMBL" id="BJHW01000001">
    <property type="protein sequence ID" value="GDY54518.1"/>
    <property type="molecule type" value="Genomic_DNA"/>
</dbReference>
<dbReference type="NCBIfam" id="TIGR03084">
    <property type="entry name" value="TIGR03084 family metal-binding protein"/>
    <property type="match status" value="1"/>
</dbReference>
<dbReference type="InterPro" id="IPR013917">
    <property type="entry name" value="tRNA_wybutosine-synth"/>
</dbReference>
<evidence type="ECO:0000259" key="2">
    <source>
        <dbReference type="Pfam" id="PF08608"/>
    </source>
</evidence>
<evidence type="ECO:0000259" key="3">
    <source>
        <dbReference type="Pfam" id="PF11716"/>
    </source>
</evidence>
<dbReference type="Pfam" id="PF08608">
    <property type="entry name" value="Wyosine_form"/>
    <property type="match status" value="1"/>
</dbReference>
<dbReference type="NCBIfam" id="TIGR03083">
    <property type="entry name" value="maleylpyruvate isomerase family mycothiol-dependent enzyme"/>
    <property type="match status" value="1"/>
</dbReference>
<evidence type="ECO:0008006" key="6">
    <source>
        <dbReference type="Google" id="ProtNLM"/>
    </source>
</evidence>
<feature type="region of interest" description="Disordered" evidence="1">
    <location>
        <begin position="250"/>
        <end position="352"/>
    </location>
</feature>
<dbReference type="AlphaFoldDB" id="A0A4D4L7L9"/>
<dbReference type="InterPro" id="IPR017518">
    <property type="entry name" value="CHP03084"/>
</dbReference>
<feature type="compositionally biased region" description="Low complexity" evidence="1">
    <location>
        <begin position="330"/>
        <end position="339"/>
    </location>
</feature>
<protein>
    <recommendedName>
        <fullName evidence="6">TIGR03084 family protein</fullName>
    </recommendedName>
</protein>
<comment type="caution">
    <text evidence="4">The sequence shown here is derived from an EMBL/GenBank/DDBJ whole genome shotgun (WGS) entry which is preliminary data.</text>
</comment>
<dbReference type="Gene3D" id="1.20.120.450">
    <property type="entry name" value="dinb family like domain"/>
    <property type="match status" value="1"/>
</dbReference>
<organism evidence="4 5">
    <name type="scientific">Streptomyces violaceusniger</name>
    <dbReference type="NCBI Taxonomy" id="68280"/>
    <lineage>
        <taxon>Bacteria</taxon>
        <taxon>Bacillati</taxon>
        <taxon>Actinomycetota</taxon>
        <taxon>Actinomycetes</taxon>
        <taxon>Kitasatosporales</taxon>
        <taxon>Streptomycetaceae</taxon>
        <taxon>Streptomyces</taxon>
        <taxon>Streptomyces violaceusniger group</taxon>
    </lineage>
</organism>
<accession>A0A4D4L7L9</accession>